<proteinExistence type="inferred from homology"/>
<keyword evidence="11" id="KW-1185">Reference proteome</keyword>
<evidence type="ECO:0000256" key="1">
    <source>
        <dbReference type="ARBA" id="ARBA00004922"/>
    </source>
</evidence>
<evidence type="ECO:0000256" key="3">
    <source>
        <dbReference type="ARBA" id="ARBA00011970"/>
    </source>
</evidence>
<evidence type="ECO:0000256" key="6">
    <source>
        <dbReference type="ARBA" id="ARBA00022737"/>
    </source>
</evidence>
<keyword evidence="7 8" id="KW-0802">TPR repeat</keyword>
<evidence type="ECO:0000256" key="8">
    <source>
        <dbReference type="PROSITE-ProRule" id="PRU00339"/>
    </source>
</evidence>
<accession>A0ABX2T4R5</accession>
<evidence type="ECO:0000256" key="7">
    <source>
        <dbReference type="ARBA" id="ARBA00022803"/>
    </source>
</evidence>
<dbReference type="Gene3D" id="1.25.40.10">
    <property type="entry name" value="Tetratricopeptide repeat domain"/>
    <property type="match status" value="3"/>
</dbReference>
<dbReference type="InterPro" id="IPR029489">
    <property type="entry name" value="OGT/SEC/SPY_C"/>
</dbReference>
<dbReference type="InterPro" id="IPR011990">
    <property type="entry name" value="TPR-like_helical_dom_sf"/>
</dbReference>
<comment type="caution">
    <text evidence="10">The sequence shown here is derived from an EMBL/GenBank/DDBJ whole genome shotgun (WGS) entry which is preliminary data.</text>
</comment>
<organism evidence="10 11">
    <name type="scientific">Azospirillum oleiclasticum</name>
    <dbReference type="NCBI Taxonomy" id="2735135"/>
    <lineage>
        <taxon>Bacteria</taxon>
        <taxon>Pseudomonadati</taxon>
        <taxon>Pseudomonadota</taxon>
        <taxon>Alphaproteobacteria</taxon>
        <taxon>Rhodospirillales</taxon>
        <taxon>Azospirillaceae</taxon>
        <taxon>Azospirillum</taxon>
    </lineage>
</organism>
<dbReference type="EMBL" id="JABFDB010000002">
    <property type="protein sequence ID" value="NYZ19322.1"/>
    <property type="molecule type" value="Genomic_DNA"/>
</dbReference>
<comment type="similarity">
    <text evidence="2">Belongs to the glycosyltransferase 41 family. O-GlcNAc transferase subfamily.</text>
</comment>
<sequence length="670" mass="71919">MDAHRRTLVRDPENAAALAGLFRALDALGCKGTPEEAVARSNRAEGLRRAGRLEEAEAEHRAALRWLPRFGGIHFNLGVLLHGCGRLAEAAACYVEAARLMPSFAAANANAGAVLKDLGRLAEAERALRAAVRTDPALLAARLNLGAVLRDGGRLREATAAFRTAIALAPGVAESHANLALALKESGDAPGSIPAFERALVLGLPDAGGVLAQLVQQRRHLARWDGLAERSAALRDLVRRGASQQVQPWIFLSEGAGPAQERACAERYSAWRTRSASRAPALQEGRRTLAADGRLRVGYLSADYHEHATAVLIAELIERHDRGRVHVTGISYGPDDGGPMRRRLAAGFDRFMDVAALSHADAARRIAADGIDVLVDLKGHTQGARLEIMALRPAPVQAQWLGYPGTMGAPFIDYVIADPVVAPFDQQPHYCERIVHLPRVYQPNDRRRAIADRPTRADCGLPADGFVAACFNTAYKITPDLFAVWMRLLHAIPGSVLWLLESHPEAAANLRREAAARGVDPARLVFAPKAPLPEHLGRHGLADLFLDTLPYNAHTTASDALWAGLPLLTVRGEGFAARVAASLLDAAGLPELVCGSLAEYEAAALRLARSPDKVAALKARLAAGRSSSALFDTDRFARALERAFETMWTIHASGQPPRGFAVPDELDSAP</sequence>
<keyword evidence="5" id="KW-0808">Transferase</keyword>
<keyword evidence="6" id="KW-0677">Repeat</keyword>
<evidence type="ECO:0000256" key="2">
    <source>
        <dbReference type="ARBA" id="ARBA00005386"/>
    </source>
</evidence>
<feature type="repeat" description="TPR" evidence="8">
    <location>
        <begin position="139"/>
        <end position="172"/>
    </location>
</feature>
<dbReference type="PROSITE" id="PS50005">
    <property type="entry name" value="TPR"/>
    <property type="match status" value="1"/>
</dbReference>
<gene>
    <name evidence="10" type="ORF">HND93_06335</name>
</gene>
<evidence type="ECO:0000256" key="4">
    <source>
        <dbReference type="ARBA" id="ARBA00022676"/>
    </source>
</evidence>
<dbReference type="SUPFAM" id="SSF53756">
    <property type="entry name" value="UDP-Glycosyltransferase/glycogen phosphorylase"/>
    <property type="match status" value="1"/>
</dbReference>
<name>A0ABX2T4R5_9PROT</name>
<protein>
    <recommendedName>
        <fullName evidence="3">protein O-GlcNAc transferase</fullName>
        <ecNumber evidence="3">2.4.1.255</ecNumber>
    </recommendedName>
</protein>
<dbReference type="InterPro" id="IPR019734">
    <property type="entry name" value="TPR_rpt"/>
</dbReference>
<evidence type="ECO:0000313" key="11">
    <source>
        <dbReference type="Proteomes" id="UP000584642"/>
    </source>
</evidence>
<evidence type="ECO:0000313" key="10">
    <source>
        <dbReference type="EMBL" id="NYZ19322.1"/>
    </source>
</evidence>
<comment type="pathway">
    <text evidence="1">Protein modification; protein glycosylation.</text>
</comment>
<dbReference type="Pfam" id="PF13844">
    <property type="entry name" value="Glyco_transf_41"/>
    <property type="match status" value="2"/>
</dbReference>
<dbReference type="Proteomes" id="UP000584642">
    <property type="component" value="Unassembled WGS sequence"/>
</dbReference>
<dbReference type="Gene3D" id="3.40.50.2000">
    <property type="entry name" value="Glycogen Phosphorylase B"/>
    <property type="match status" value="1"/>
</dbReference>
<evidence type="ECO:0000256" key="5">
    <source>
        <dbReference type="ARBA" id="ARBA00022679"/>
    </source>
</evidence>
<reference evidence="10 11" key="1">
    <citation type="submission" date="2020-05" db="EMBL/GenBank/DDBJ databases">
        <title>Azospirillum oleiclasticum sp. nov, a nitrogen-fixing and heavy crude oil-emulsifying bacterium isolated from the crude oil of Yumen Oilfield.</title>
        <authorList>
            <person name="Wu D."/>
            <person name="Cai M."/>
            <person name="Zhang X."/>
        </authorList>
    </citation>
    <scope>NUCLEOTIDE SEQUENCE [LARGE SCALE GENOMIC DNA]</scope>
    <source>
        <strain evidence="10 11">ROY-1-1-2</strain>
    </source>
</reference>
<feature type="domain" description="O-GlcNAc transferase C-terminal" evidence="9">
    <location>
        <begin position="285"/>
        <end position="447"/>
    </location>
</feature>
<dbReference type="SUPFAM" id="SSF48452">
    <property type="entry name" value="TPR-like"/>
    <property type="match status" value="1"/>
</dbReference>
<dbReference type="PANTHER" id="PTHR44998">
    <property type="match status" value="1"/>
</dbReference>
<dbReference type="SMART" id="SM00028">
    <property type="entry name" value="TPR"/>
    <property type="match status" value="5"/>
</dbReference>
<dbReference type="PANTHER" id="PTHR44998:SF1">
    <property type="entry name" value="UDP-N-ACETYLGLUCOSAMINE--PEPTIDE N-ACETYLGLUCOSAMINYLTRANSFERASE 110 KDA SUBUNIT"/>
    <property type="match status" value="1"/>
</dbReference>
<dbReference type="Pfam" id="PF13181">
    <property type="entry name" value="TPR_8"/>
    <property type="match status" value="1"/>
</dbReference>
<keyword evidence="4" id="KW-0328">Glycosyltransferase</keyword>
<feature type="domain" description="O-GlcNAc transferase C-terminal" evidence="9">
    <location>
        <begin position="455"/>
        <end position="639"/>
    </location>
</feature>
<dbReference type="EC" id="2.4.1.255" evidence="3"/>
<dbReference type="Gene3D" id="3.40.50.11380">
    <property type="match status" value="1"/>
</dbReference>
<evidence type="ECO:0000259" key="9">
    <source>
        <dbReference type="Pfam" id="PF13844"/>
    </source>
</evidence>